<dbReference type="AlphaFoldDB" id="L1J0T5"/>
<reference evidence="4" key="2">
    <citation type="submission" date="2012-11" db="EMBL/GenBank/DDBJ databases">
        <authorList>
            <person name="Kuo A."/>
            <person name="Curtis B.A."/>
            <person name="Tanifuji G."/>
            <person name="Burki F."/>
            <person name="Gruber A."/>
            <person name="Irimia M."/>
            <person name="Maruyama S."/>
            <person name="Arias M.C."/>
            <person name="Ball S.G."/>
            <person name="Gile G.H."/>
            <person name="Hirakawa Y."/>
            <person name="Hopkins J.F."/>
            <person name="Rensing S.A."/>
            <person name="Schmutz J."/>
            <person name="Symeonidi A."/>
            <person name="Elias M."/>
            <person name="Eveleigh R.J."/>
            <person name="Herman E.K."/>
            <person name="Klute M.J."/>
            <person name="Nakayama T."/>
            <person name="Obornik M."/>
            <person name="Reyes-Prieto A."/>
            <person name="Armbrust E.V."/>
            <person name="Aves S.J."/>
            <person name="Beiko R.G."/>
            <person name="Coutinho P."/>
            <person name="Dacks J.B."/>
            <person name="Durnford D.G."/>
            <person name="Fast N.M."/>
            <person name="Green B.R."/>
            <person name="Grisdale C."/>
            <person name="Hempe F."/>
            <person name="Henrissat B."/>
            <person name="Hoppner M.P."/>
            <person name="Ishida K.-I."/>
            <person name="Kim E."/>
            <person name="Koreny L."/>
            <person name="Kroth P.G."/>
            <person name="Liu Y."/>
            <person name="Malik S.-B."/>
            <person name="Maier U.G."/>
            <person name="McRose D."/>
            <person name="Mock T."/>
            <person name="Neilson J.A."/>
            <person name="Onodera N.T."/>
            <person name="Poole A.M."/>
            <person name="Pritham E.J."/>
            <person name="Richards T.A."/>
            <person name="Rocap G."/>
            <person name="Roy S.W."/>
            <person name="Sarai C."/>
            <person name="Schaack S."/>
            <person name="Shirato S."/>
            <person name="Slamovits C.H."/>
            <person name="Spencer D.F."/>
            <person name="Suzuki S."/>
            <person name="Worden A.Z."/>
            <person name="Zauner S."/>
            <person name="Barry K."/>
            <person name="Bell C."/>
            <person name="Bharti A.K."/>
            <person name="Crow J.A."/>
            <person name="Grimwood J."/>
            <person name="Kramer R."/>
            <person name="Lindquist E."/>
            <person name="Lucas S."/>
            <person name="Salamov A."/>
            <person name="McFadden G.I."/>
            <person name="Lane C.E."/>
            <person name="Keeling P.J."/>
            <person name="Gray M.W."/>
            <person name="Grigoriev I.V."/>
            <person name="Archibald J.M."/>
        </authorList>
    </citation>
    <scope>NUCLEOTIDE SEQUENCE</scope>
    <source>
        <strain evidence="4">CCMP2712</strain>
    </source>
</reference>
<accession>L1J0T5</accession>
<proteinExistence type="predicted"/>
<reference evidence="2 4" key="1">
    <citation type="journal article" date="2012" name="Nature">
        <title>Algal genomes reveal evolutionary mosaicism and the fate of nucleomorphs.</title>
        <authorList>
            <consortium name="DOE Joint Genome Institute"/>
            <person name="Curtis B.A."/>
            <person name="Tanifuji G."/>
            <person name="Burki F."/>
            <person name="Gruber A."/>
            <person name="Irimia M."/>
            <person name="Maruyama S."/>
            <person name="Arias M.C."/>
            <person name="Ball S.G."/>
            <person name="Gile G.H."/>
            <person name="Hirakawa Y."/>
            <person name="Hopkins J.F."/>
            <person name="Kuo A."/>
            <person name="Rensing S.A."/>
            <person name="Schmutz J."/>
            <person name="Symeonidi A."/>
            <person name="Elias M."/>
            <person name="Eveleigh R.J."/>
            <person name="Herman E.K."/>
            <person name="Klute M.J."/>
            <person name="Nakayama T."/>
            <person name="Obornik M."/>
            <person name="Reyes-Prieto A."/>
            <person name="Armbrust E.V."/>
            <person name="Aves S.J."/>
            <person name="Beiko R.G."/>
            <person name="Coutinho P."/>
            <person name="Dacks J.B."/>
            <person name="Durnford D.G."/>
            <person name="Fast N.M."/>
            <person name="Green B.R."/>
            <person name="Grisdale C.J."/>
            <person name="Hempel F."/>
            <person name="Henrissat B."/>
            <person name="Hoppner M.P."/>
            <person name="Ishida K."/>
            <person name="Kim E."/>
            <person name="Koreny L."/>
            <person name="Kroth P.G."/>
            <person name="Liu Y."/>
            <person name="Malik S.B."/>
            <person name="Maier U.G."/>
            <person name="McRose D."/>
            <person name="Mock T."/>
            <person name="Neilson J.A."/>
            <person name="Onodera N.T."/>
            <person name="Poole A.M."/>
            <person name="Pritham E.J."/>
            <person name="Richards T.A."/>
            <person name="Rocap G."/>
            <person name="Roy S.W."/>
            <person name="Sarai C."/>
            <person name="Schaack S."/>
            <person name="Shirato S."/>
            <person name="Slamovits C.H."/>
            <person name="Spencer D.F."/>
            <person name="Suzuki S."/>
            <person name="Worden A.Z."/>
            <person name="Zauner S."/>
            <person name="Barry K."/>
            <person name="Bell C."/>
            <person name="Bharti A.K."/>
            <person name="Crow J.A."/>
            <person name="Grimwood J."/>
            <person name="Kramer R."/>
            <person name="Lindquist E."/>
            <person name="Lucas S."/>
            <person name="Salamov A."/>
            <person name="McFadden G.I."/>
            <person name="Lane C.E."/>
            <person name="Keeling P.J."/>
            <person name="Gray M.W."/>
            <person name="Grigoriev I.V."/>
            <person name="Archibald J.M."/>
        </authorList>
    </citation>
    <scope>NUCLEOTIDE SEQUENCE</scope>
    <source>
        <strain evidence="2 4">CCMP2712</strain>
    </source>
</reference>
<dbReference type="Proteomes" id="UP000011087">
    <property type="component" value="Unassembled WGS sequence"/>
</dbReference>
<feature type="region of interest" description="Disordered" evidence="1">
    <location>
        <begin position="14"/>
        <end position="165"/>
    </location>
</feature>
<evidence type="ECO:0000256" key="1">
    <source>
        <dbReference type="SAM" id="MobiDB-lite"/>
    </source>
</evidence>
<feature type="region of interest" description="Disordered" evidence="1">
    <location>
        <begin position="365"/>
        <end position="395"/>
    </location>
</feature>
<feature type="region of interest" description="Disordered" evidence="1">
    <location>
        <begin position="234"/>
        <end position="319"/>
    </location>
</feature>
<evidence type="ECO:0000313" key="3">
    <source>
        <dbReference type="EnsemblProtists" id="EKX41912"/>
    </source>
</evidence>
<dbReference type="GeneID" id="17298626"/>
<dbReference type="KEGG" id="gtt:GUITHDRAFT_112047"/>
<reference evidence="3" key="3">
    <citation type="submission" date="2016-03" db="UniProtKB">
        <authorList>
            <consortium name="EnsemblProtists"/>
        </authorList>
    </citation>
    <scope>IDENTIFICATION</scope>
</reference>
<dbReference type="PaxDb" id="55529-EKX41912"/>
<feature type="compositionally biased region" description="Basic and acidic residues" evidence="1">
    <location>
        <begin position="14"/>
        <end position="23"/>
    </location>
</feature>
<feature type="compositionally biased region" description="Polar residues" evidence="1">
    <location>
        <begin position="136"/>
        <end position="145"/>
    </location>
</feature>
<feature type="compositionally biased region" description="Polar residues" evidence="1">
    <location>
        <begin position="434"/>
        <end position="451"/>
    </location>
</feature>
<dbReference type="RefSeq" id="XP_005828892.1">
    <property type="nucleotide sequence ID" value="XM_005828835.1"/>
</dbReference>
<evidence type="ECO:0000313" key="4">
    <source>
        <dbReference type="Proteomes" id="UP000011087"/>
    </source>
</evidence>
<keyword evidence="4" id="KW-1185">Reference proteome</keyword>
<feature type="compositionally biased region" description="Low complexity" evidence="1">
    <location>
        <begin position="367"/>
        <end position="394"/>
    </location>
</feature>
<evidence type="ECO:0000313" key="2">
    <source>
        <dbReference type="EMBL" id="EKX41912.1"/>
    </source>
</evidence>
<protein>
    <submittedName>
        <fullName evidence="2 3">Uncharacterized protein</fullName>
    </submittedName>
</protein>
<feature type="compositionally biased region" description="Basic and acidic residues" evidence="1">
    <location>
        <begin position="234"/>
        <end position="255"/>
    </location>
</feature>
<dbReference type="HOGENOM" id="CLU_607581_0_0_1"/>
<gene>
    <name evidence="2" type="ORF">GUITHDRAFT_112047</name>
</gene>
<feature type="compositionally biased region" description="Basic and acidic residues" evidence="1">
    <location>
        <begin position="72"/>
        <end position="129"/>
    </location>
</feature>
<dbReference type="EMBL" id="JH993020">
    <property type="protein sequence ID" value="EKX41912.1"/>
    <property type="molecule type" value="Genomic_DNA"/>
</dbReference>
<feature type="region of interest" description="Disordered" evidence="1">
    <location>
        <begin position="419"/>
        <end position="451"/>
    </location>
</feature>
<sequence length="451" mass="50044">MAWAGGIHDAIDRVHERLRDDRGSPSPPLPSGGNDKDPPRAAVGKRPKSSTVSRAKPRWPSRKPSPGEFVTDLERQFQEAMELKRGREFARDASPTEKSSDILRPWWERNEVEGRRSRSVKDDRGERRGSGGLAPSSESIRSRSPFQYPEPPHNPGKRGIRPYSASRGVKSFDEKALFVAEGAIEGLGEMAISDSQLRKIYMRIPRKSDAIKSVVSIDDAIQTLRELSRVYKEARNRLKEDKDKEDSPKASKNDLKAWIAEQKSLQRQGGKDEAAKALSWETKFERGQTEDRSVPHRSEGLFEDDASPEQRQPQAVRFKLDDDERKLDLETSIGVEKSIDDLRACDSTIEGYSYVKGDADDIRDVQAAVTPSTASSPPRSTPATASGPSASPMSEDVVPFEDLIPQSVPDALRKAAEFLEQARRLHPPPPSSHAGRTSWTSLTRSVATSSA</sequence>
<organism evidence="2">
    <name type="scientific">Guillardia theta (strain CCMP2712)</name>
    <name type="common">Cryptophyte</name>
    <dbReference type="NCBI Taxonomy" id="905079"/>
    <lineage>
        <taxon>Eukaryota</taxon>
        <taxon>Cryptophyceae</taxon>
        <taxon>Pyrenomonadales</taxon>
        <taxon>Geminigeraceae</taxon>
        <taxon>Guillardia</taxon>
    </lineage>
</organism>
<dbReference type="EnsemblProtists" id="EKX41912">
    <property type="protein sequence ID" value="EKX41912"/>
    <property type="gene ID" value="GUITHDRAFT_112047"/>
</dbReference>
<name>L1J0T5_GUITC</name>
<feature type="compositionally biased region" description="Basic and acidic residues" evidence="1">
    <location>
        <begin position="282"/>
        <end position="300"/>
    </location>
</feature>